<comment type="subcellular location">
    <subcellularLocation>
        <location evidence="1">Membrane</location>
    </subcellularLocation>
    <subcellularLocation>
        <location evidence="2">Secreted</location>
    </subcellularLocation>
</comment>
<evidence type="ECO:0000313" key="9">
    <source>
        <dbReference type="EMBL" id="SLN15220.1"/>
    </source>
</evidence>
<proteinExistence type="predicted"/>
<keyword evidence="4" id="KW-0800">Toxin</keyword>
<dbReference type="AlphaFoldDB" id="A0A1Y5RFS5"/>
<organism evidence="9 10">
    <name type="scientific">Aquimixticola soesokkakensis</name>
    <dbReference type="NCBI Taxonomy" id="1519096"/>
    <lineage>
        <taxon>Bacteria</taxon>
        <taxon>Pseudomonadati</taxon>
        <taxon>Pseudomonadota</taxon>
        <taxon>Alphaproteobacteria</taxon>
        <taxon>Rhodobacterales</taxon>
        <taxon>Paracoccaceae</taxon>
        <taxon>Aquimixticola</taxon>
    </lineage>
</organism>
<sequence length="941" mass="98415">MGISFQFKQIIGGGVPVELATGVTDLEIGMLDGEQVLFSLTRAGGGVAIYALDGAGAQFQEGWSTNSGWANVGTPEIGFTDVKGNHSLVAVGYGSDRLLGYATTQSGPDSWRKVDVAGLDMSVANNLLSVERGTATFSYATLKTGGIMRIETATNGDTKAVGIALPSTLGGQISDVSSVTIGAKTFLVATYGAEDSVAVFEVGANGGLTFCSLVGTQTDLAINLPSVVQAFEVGGQGFVAVGSSLSSSVTVMMLSSDGTLVPTDQMNDSLTTRFANVSVLEVVEVGDRAFLIAGGSDDGLTIMAVTASGRLVVVGTVEDTVASTLNNVTALTTLVQGNTLRVFVAGEVDIGVSEFAIDLSGIGVDLQAATQGSTLTGTARNDILEGGAGADILSGGAGDDIIFDGAGQDQLRGGAGSDLFVMARDDKGDTILDFDPAQDQIDLSAYGIHAVDSVLIVPRSYGADVIFGTEILKVHSANGAMMMAEMVRGALVTSEHVTVNGTSQLNAGPLAATASADQIVGMEAEDFIDAAAGNDMVWGRGGDDIVYAMDGDDCVYGGAGNDTIFGGSGNDTLWGERGSDTLRGEAGSDLLVGGTYRAGYDDLIDDVYRLYLGCLGREGVTAGLNYWTGLIVDGKMSNRDVVESFLKSPEFSARYGTLDNSDFVSTLFQNVLGRAPSAEGLDYWTGRLDAGLSRADLMLPFLDTLEFRLNTGADAASELSAVRQSDLADDVYRYYIAILGREPGKEGIEYWTEKTANGMSSNELATSFLNSEEFKLRFDSASNGDFVDKLYNNILGRDGAESGVSYWTNALESGAKSRAEVADLFTNSQEFVQSSESTFKKWIAKQGTDDTLDGGEGADFLVGGMFSDTFVFDPADAGPNTVVDFEVWDKLDVSAFGFSSAQDARNAFQESEAGAVFSQGNVKIILHEFSAQDLTADMFII</sequence>
<dbReference type="Proteomes" id="UP000193862">
    <property type="component" value="Unassembled WGS sequence"/>
</dbReference>
<dbReference type="InterPro" id="IPR011049">
    <property type="entry name" value="Serralysin-like_metalloprot_C"/>
</dbReference>
<feature type="domain" description="DUF4214" evidence="8">
    <location>
        <begin position="765"/>
        <end position="833"/>
    </location>
</feature>
<dbReference type="GO" id="GO:0005576">
    <property type="term" value="C:extracellular region"/>
    <property type="evidence" value="ECO:0007669"/>
    <property type="project" value="UniProtKB-SubCell"/>
</dbReference>
<dbReference type="InterPro" id="IPR025660">
    <property type="entry name" value="Pept_his_AS"/>
</dbReference>
<evidence type="ECO:0000256" key="1">
    <source>
        <dbReference type="ARBA" id="ARBA00004370"/>
    </source>
</evidence>
<dbReference type="EC" id="5.1.3.-" evidence="9"/>
<keyword evidence="10" id="KW-1185">Reference proteome</keyword>
<dbReference type="GO" id="GO:0005509">
    <property type="term" value="F:calcium ion binding"/>
    <property type="evidence" value="ECO:0007669"/>
    <property type="project" value="InterPro"/>
</dbReference>
<dbReference type="PANTHER" id="PTHR38340">
    <property type="entry name" value="S-LAYER PROTEIN"/>
    <property type="match status" value="1"/>
</dbReference>
<evidence type="ECO:0000256" key="2">
    <source>
        <dbReference type="ARBA" id="ARBA00004613"/>
    </source>
</evidence>
<dbReference type="EMBL" id="FWFS01000001">
    <property type="protein sequence ID" value="SLN15220.1"/>
    <property type="molecule type" value="Genomic_DNA"/>
</dbReference>
<dbReference type="GO" id="GO:0016853">
    <property type="term" value="F:isomerase activity"/>
    <property type="evidence" value="ECO:0007669"/>
    <property type="project" value="UniProtKB-KW"/>
</dbReference>
<dbReference type="PRINTS" id="PR01488">
    <property type="entry name" value="RTXTOXINA"/>
</dbReference>
<dbReference type="InterPro" id="IPR001343">
    <property type="entry name" value="Hemolysn_Ca-bd"/>
</dbReference>
<dbReference type="PRINTS" id="PR00313">
    <property type="entry name" value="CABNDNGRPT"/>
</dbReference>
<gene>
    <name evidence="9" type="primary">algE5</name>
    <name evidence="9" type="ORF">AQS8620_00268</name>
</gene>
<protein>
    <submittedName>
        <fullName evidence="9">Poly(Beta-D-mannuronate) C5 epimerase 5</fullName>
        <ecNumber evidence="9">5.1.3.-</ecNumber>
    </submittedName>
</protein>
<evidence type="ECO:0000256" key="6">
    <source>
        <dbReference type="ARBA" id="ARBA00023026"/>
    </source>
</evidence>
<name>A0A1Y5RFS5_9RHOB</name>
<dbReference type="PROSITE" id="PS00330">
    <property type="entry name" value="HEMOLYSIN_CALCIUM"/>
    <property type="match status" value="3"/>
</dbReference>
<dbReference type="InterPro" id="IPR025282">
    <property type="entry name" value="DUF4214"/>
</dbReference>
<evidence type="ECO:0000256" key="4">
    <source>
        <dbReference type="ARBA" id="ARBA00022656"/>
    </source>
</evidence>
<accession>A0A1Y5RFS5</accession>
<evidence type="ECO:0000256" key="3">
    <source>
        <dbReference type="ARBA" id="ARBA00022525"/>
    </source>
</evidence>
<dbReference type="SUPFAM" id="SSF51120">
    <property type="entry name" value="beta-Roll"/>
    <property type="match status" value="3"/>
</dbReference>
<keyword evidence="5" id="KW-0677">Repeat</keyword>
<dbReference type="OrthoDB" id="9342475at2"/>
<dbReference type="Pfam" id="PF13946">
    <property type="entry name" value="DUF4214"/>
    <property type="match status" value="2"/>
</dbReference>
<dbReference type="InterPro" id="IPR050557">
    <property type="entry name" value="RTX_toxin/Mannuronan_C5-epim"/>
</dbReference>
<evidence type="ECO:0000256" key="7">
    <source>
        <dbReference type="ARBA" id="ARBA00023136"/>
    </source>
</evidence>
<feature type="domain" description="DUF4214" evidence="8">
    <location>
        <begin position="643"/>
        <end position="708"/>
    </location>
</feature>
<dbReference type="InterPro" id="IPR003995">
    <property type="entry name" value="RTX_toxin_determinant-A"/>
</dbReference>
<dbReference type="InterPro" id="IPR018511">
    <property type="entry name" value="Hemolysin-typ_Ca-bd_CS"/>
</dbReference>
<keyword evidence="6" id="KW-0843">Virulence</keyword>
<dbReference type="GO" id="GO:0090729">
    <property type="term" value="F:toxin activity"/>
    <property type="evidence" value="ECO:0007669"/>
    <property type="project" value="UniProtKB-KW"/>
</dbReference>
<dbReference type="GO" id="GO:0016020">
    <property type="term" value="C:membrane"/>
    <property type="evidence" value="ECO:0007669"/>
    <property type="project" value="UniProtKB-SubCell"/>
</dbReference>
<keyword evidence="9" id="KW-0413">Isomerase</keyword>
<evidence type="ECO:0000256" key="5">
    <source>
        <dbReference type="ARBA" id="ARBA00022737"/>
    </source>
</evidence>
<keyword evidence="7" id="KW-0472">Membrane</keyword>
<reference evidence="9 10" key="1">
    <citation type="submission" date="2017-03" db="EMBL/GenBank/DDBJ databases">
        <authorList>
            <person name="Afonso C.L."/>
            <person name="Miller P.J."/>
            <person name="Scott M.A."/>
            <person name="Spackman E."/>
            <person name="Goraichik I."/>
            <person name="Dimitrov K.M."/>
            <person name="Suarez D.L."/>
            <person name="Swayne D.E."/>
        </authorList>
    </citation>
    <scope>NUCLEOTIDE SEQUENCE [LARGE SCALE GENOMIC DNA]</scope>
    <source>
        <strain evidence="9 10">CECT 8620</strain>
    </source>
</reference>
<dbReference type="RefSeq" id="WP_143267377.1">
    <property type="nucleotide sequence ID" value="NZ_FWFS01000001.1"/>
</dbReference>
<evidence type="ECO:0000313" key="10">
    <source>
        <dbReference type="Proteomes" id="UP000193862"/>
    </source>
</evidence>
<dbReference type="PROSITE" id="PS00639">
    <property type="entry name" value="THIOL_PROTEASE_HIS"/>
    <property type="match status" value="1"/>
</dbReference>
<evidence type="ECO:0000259" key="8">
    <source>
        <dbReference type="Pfam" id="PF13946"/>
    </source>
</evidence>
<dbReference type="Gene3D" id="2.150.10.10">
    <property type="entry name" value="Serralysin-like metalloprotease, C-terminal"/>
    <property type="match status" value="3"/>
</dbReference>
<dbReference type="InterPro" id="IPR038255">
    <property type="entry name" value="PBS_linker_sf"/>
</dbReference>
<dbReference type="PANTHER" id="PTHR38340:SF1">
    <property type="entry name" value="S-LAYER PROTEIN"/>
    <property type="match status" value="1"/>
</dbReference>
<dbReference type="Pfam" id="PF00353">
    <property type="entry name" value="HemolysinCabind"/>
    <property type="match status" value="3"/>
</dbReference>
<keyword evidence="3" id="KW-0964">Secreted</keyword>
<dbReference type="Gene3D" id="1.10.3130.20">
    <property type="entry name" value="Phycobilisome linker domain"/>
    <property type="match status" value="2"/>
</dbReference>